<organism evidence="1 2">
    <name type="scientific">Serratia grimesii</name>
    <dbReference type="NCBI Taxonomy" id="82995"/>
    <lineage>
        <taxon>Bacteria</taxon>
        <taxon>Pseudomonadati</taxon>
        <taxon>Pseudomonadota</taxon>
        <taxon>Gammaproteobacteria</taxon>
        <taxon>Enterobacterales</taxon>
        <taxon>Yersiniaceae</taxon>
        <taxon>Serratia</taxon>
    </lineage>
</organism>
<name>A0ABR4U4Q2_9GAMM</name>
<evidence type="ECO:0000313" key="2">
    <source>
        <dbReference type="Proteomes" id="UP000028721"/>
    </source>
</evidence>
<evidence type="ECO:0000313" key="1">
    <source>
        <dbReference type="EMBL" id="KFB86469.1"/>
    </source>
</evidence>
<dbReference type="EMBL" id="JGVP01000059">
    <property type="protein sequence ID" value="KFB86469.1"/>
    <property type="molecule type" value="Genomic_DNA"/>
</dbReference>
<sequence>MIAGNRVMQDLAPVAQDVGSLSTLGLMLLERYQQNKPLSKAEAGQIQQQLDAAAQIRDEVVIAAVYPLEALLRASAIE</sequence>
<dbReference type="Proteomes" id="UP000028721">
    <property type="component" value="Unassembled WGS sequence"/>
</dbReference>
<proteinExistence type="predicted"/>
<keyword evidence="2" id="KW-1185">Reference proteome</keyword>
<protein>
    <submittedName>
        <fullName evidence="1">Uncharacterized protein</fullName>
    </submittedName>
</protein>
<accession>A0ABR4U4Q2</accession>
<gene>
    <name evidence="1" type="ORF">CR62_20350</name>
</gene>
<comment type="caution">
    <text evidence="1">The sequence shown here is derived from an EMBL/GenBank/DDBJ whole genome shotgun (WGS) entry which is preliminary data.</text>
</comment>
<reference evidence="1 2" key="1">
    <citation type="submission" date="2014-03" db="EMBL/GenBank/DDBJ databases">
        <title>Draft genome sequence of the Serratia grimesii strain a2.</title>
        <authorList>
            <person name="Toymentseva A."/>
            <person name="Kazakov S."/>
            <person name="Giliazeva A."/>
            <person name="Ismagilova R."/>
            <person name="Shah R."/>
            <person name="Sharipova M."/>
            <person name="Khaitlina S."/>
            <person name="Mardanova A."/>
        </authorList>
    </citation>
    <scope>NUCLEOTIDE SEQUENCE [LARGE SCALE GENOMIC DNA]</scope>
    <source>
        <strain evidence="1 2">A2</strain>
    </source>
</reference>